<dbReference type="FunCoup" id="A0A1Q3C4F6">
    <property type="interactions" value="252"/>
</dbReference>
<keyword evidence="14" id="KW-0732">Signal</keyword>
<dbReference type="OrthoDB" id="2789670at2759"/>
<evidence type="ECO:0000313" key="15">
    <source>
        <dbReference type="EMBL" id="GAV74958.1"/>
    </source>
</evidence>
<keyword evidence="6 12" id="KW-0479">Metal-binding</keyword>
<organism evidence="15 16">
    <name type="scientific">Cephalotus follicularis</name>
    <name type="common">Albany pitcher plant</name>
    <dbReference type="NCBI Taxonomy" id="3775"/>
    <lineage>
        <taxon>Eukaryota</taxon>
        <taxon>Viridiplantae</taxon>
        <taxon>Streptophyta</taxon>
        <taxon>Embryophyta</taxon>
        <taxon>Tracheophyta</taxon>
        <taxon>Spermatophyta</taxon>
        <taxon>Magnoliopsida</taxon>
        <taxon>eudicotyledons</taxon>
        <taxon>Gunneridae</taxon>
        <taxon>Pentapetalae</taxon>
        <taxon>rosids</taxon>
        <taxon>fabids</taxon>
        <taxon>Oxalidales</taxon>
        <taxon>Cephalotaceae</taxon>
        <taxon>Cephalotus</taxon>
    </lineage>
</organism>
<evidence type="ECO:0000256" key="11">
    <source>
        <dbReference type="ARBA" id="ARBA00023136"/>
    </source>
</evidence>
<comment type="cofactor">
    <cofactor evidence="1 12">
        <name>heme</name>
        <dbReference type="ChEBI" id="CHEBI:30413"/>
    </cofactor>
</comment>
<dbReference type="Proteomes" id="UP000187406">
    <property type="component" value="Unassembled WGS sequence"/>
</dbReference>
<evidence type="ECO:0000256" key="1">
    <source>
        <dbReference type="ARBA" id="ARBA00001971"/>
    </source>
</evidence>
<dbReference type="InterPro" id="IPR002401">
    <property type="entry name" value="Cyt_P450_E_grp-I"/>
</dbReference>
<dbReference type="GO" id="GO:0016705">
    <property type="term" value="F:oxidoreductase activity, acting on paired donors, with incorporation or reduction of molecular oxygen"/>
    <property type="evidence" value="ECO:0007669"/>
    <property type="project" value="InterPro"/>
</dbReference>
<dbReference type="PANTHER" id="PTHR47955">
    <property type="entry name" value="CYTOCHROME P450 FAMILY 71 PROTEIN"/>
    <property type="match status" value="1"/>
</dbReference>
<gene>
    <name evidence="15" type="ORF">CFOL_v3_18438</name>
</gene>
<evidence type="ECO:0000256" key="12">
    <source>
        <dbReference type="PIRSR" id="PIRSR602401-1"/>
    </source>
</evidence>
<feature type="chain" id="PRO_5013111886" evidence="14">
    <location>
        <begin position="24"/>
        <end position="496"/>
    </location>
</feature>
<keyword evidence="10 13" id="KW-0503">Monooxygenase</keyword>
<dbReference type="GO" id="GO:0005506">
    <property type="term" value="F:iron ion binding"/>
    <property type="evidence" value="ECO:0007669"/>
    <property type="project" value="InterPro"/>
</dbReference>
<keyword evidence="7" id="KW-1133">Transmembrane helix</keyword>
<dbReference type="InterPro" id="IPR036396">
    <property type="entry name" value="Cyt_P450_sf"/>
</dbReference>
<dbReference type="PRINTS" id="PR00385">
    <property type="entry name" value="P450"/>
</dbReference>
<dbReference type="CDD" id="cd11072">
    <property type="entry name" value="CYP71-like"/>
    <property type="match status" value="1"/>
</dbReference>
<sequence>MVILVFFLVLPLFFLSLLQKLRLNRNISLPPGPRGLPLIGNLLQLGNSTSLHRCLWQLSQKYGPLMSLQLGFRPTLVVSSAKMAKEVMKTQDLIFSSRPTLVSQRKMSYDNLDLAFAPSNDSWREMRKISVIHLFSSSRVQQFRPIREEEVSRMIENISKSSVASKPINLSLLITTLTNTLICRVAFGKRFEESIVGNRFGRLLDETEAMLVGFFWSDYFPFMGWVDRFTGMHTSLEKIFKEMDEVYQELIDDHLDPNRPRSEQEDTLDIFLQILRNRELKVELSWNQIKAMLMNIFVAGTNTSAATIIWVMTFLMKNPIAMKKAQEEVRNLTGTKGFVNEDDIPSLHYLKAIVKETLRLQPALPSLLPRETTQKCNIGGYEVPAKTLVYVNAWAIGRDPEAWDNTEEFNPDRFIGNSIDLKGKDFELTPFGAGRRICPGISMGILNVELALANLLYKFDWKMPAGMKKEDLDFDEFPGLTVRKKNALYLVCENYI</sequence>
<evidence type="ECO:0000256" key="3">
    <source>
        <dbReference type="ARBA" id="ARBA00010617"/>
    </source>
</evidence>
<evidence type="ECO:0000256" key="5">
    <source>
        <dbReference type="ARBA" id="ARBA00022692"/>
    </source>
</evidence>
<feature type="signal peptide" evidence="14">
    <location>
        <begin position="1"/>
        <end position="23"/>
    </location>
</feature>
<keyword evidence="9 12" id="KW-0408">Iron</keyword>
<dbReference type="GO" id="GO:0004497">
    <property type="term" value="F:monooxygenase activity"/>
    <property type="evidence" value="ECO:0007669"/>
    <property type="project" value="UniProtKB-KW"/>
</dbReference>
<name>A0A1Q3C4F6_CEPFO</name>
<dbReference type="PANTHER" id="PTHR47955:SF22">
    <property type="entry name" value="CYTOCHROME P450 83B1-LIKE"/>
    <property type="match status" value="1"/>
</dbReference>
<dbReference type="PRINTS" id="PR00463">
    <property type="entry name" value="EP450I"/>
</dbReference>
<comment type="similarity">
    <text evidence="3 13">Belongs to the cytochrome P450 family.</text>
</comment>
<evidence type="ECO:0000313" key="16">
    <source>
        <dbReference type="Proteomes" id="UP000187406"/>
    </source>
</evidence>
<feature type="binding site" description="axial binding residue" evidence="12">
    <location>
        <position position="438"/>
    </location>
    <ligand>
        <name>heme</name>
        <dbReference type="ChEBI" id="CHEBI:30413"/>
    </ligand>
    <ligandPart>
        <name>Fe</name>
        <dbReference type="ChEBI" id="CHEBI:18248"/>
    </ligandPart>
</feature>
<evidence type="ECO:0000256" key="14">
    <source>
        <dbReference type="SAM" id="SignalP"/>
    </source>
</evidence>
<keyword evidence="16" id="KW-1185">Reference proteome</keyword>
<dbReference type="Gene3D" id="1.10.630.10">
    <property type="entry name" value="Cytochrome P450"/>
    <property type="match status" value="1"/>
</dbReference>
<dbReference type="GO" id="GO:0020037">
    <property type="term" value="F:heme binding"/>
    <property type="evidence" value="ECO:0007669"/>
    <property type="project" value="InterPro"/>
</dbReference>
<comment type="caution">
    <text evidence="15">The sequence shown here is derived from an EMBL/GenBank/DDBJ whole genome shotgun (WGS) entry which is preliminary data.</text>
</comment>
<reference evidence="16" key="1">
    <citation type="submission" date="2016-04" db="EMBL/GenBank/DDBJ databases">
        <title>Cephalotus genome sequencing.</title>
        <authorList>
            <person name="Fukushima K."/>
            <person name="Hasebe M."/>
            <person name="Fang X."/>
        </authorList>
    </citation>
    <scope>NUCLEOTIDE SEQUENCE [LARGE SCALE GENOMIC DNA]</scope>
    <source>
        <strain evidence="16">cv. St1</strain>
    </source>
</reference>
<dbReference type="InParanoid" id="A0A1Q3C4F6"/>
<evidence type="ECO:0000256" key="4">
    <source>
        <dbReference type="ARBA" id="ARBA00022617"/>
    </source>
</evidence>
<evidence type="ECO:0000256" key="8">
    <source>
        <dbReference type="ARBA" id="ARBA00023002"/>
    </source>
</evidence>
<comment type="subcellular location">
    <subcellularLocation>
        <location evidence="2">Membrane</location>
        <topology evidence="2">Single-pass membrane protein</topology>
    </subcellularLocation>
</comment>
<dbReference type="InterPro" id="IPR017972">
    <property type="entry name" value="Cyt_P450_CS"/>
</dbReference>
<dbReference type="InterPro" id="IPR001128">
    <property type="entry name" value="Cyt_P450"/>
</dbReference>
<dbReference type="FunFam" id="1.10.630.10:FF:000011">
    <property type="entry name" value="Cytochrome P450 83B1"/>
    <property type="match status" value="1"/>
</dbReference>
<keyword evidence="4 12" id="KW-0349">Heme</keyword>
<evidence type="ECO:0000256" key="13">
    <source>
        <dbReference type="RuleBase" id="RU000461"/>
    </source>
</evidence>
<evidence type="ECO:0000256" key="7">
    <source>
        <dbReference type="ARBA" id="ARBA00022989"/>
    </source>
</evidence>
<keyword evidence="8 13" id="KW-0560">Oxidoreductase</keyword>
<dbReference type="AlphaFoldDB" id="A0A1Q3C4F6"/>
<dbReference type="SUPFAM" id="SSF48264">
    <property type="entry name" value="Cytochrome P450"/>
    <property type="match status" value="1"/>
</dbReference>
<keyword evidence="11" id="KW-0472">Membrane</keyword>
<protein>
    <submittedName>
        <fullName evidence="15">p450 domain-containing protein</fullName>
    </submittedName>
</protein>
<proteinExistence type="inferred from homology"/>
<dbReference type="EMBL" id="BDDD01001291">
    <property type="protein sequence ID" value="GAV74958.1"/>
    <property type="molecule type" value="Genomic_DNA"/>
</dbReference>
<keyword evidence="5" id="KW-0812">Transmembrane</keyword>
<dbReference type="Pfam" id="PF00067">
    <property type="entry name" value="p450"/>
    <property type="match status" value="1"/>
</dbReference>
<dbReference type="GO" id="GO:0016020">
    <property type="term" value="C:membrane"/>
    <property type="evidence" value="ECO:0007669"/>
    <property type="project" value="UniProtKB-SubCell"/>
</dbReference>
<accession>A0A1Q3C4F6</accession>
<evidence type="ECO:0000256" key="2">
    <source>
        <dbReference type="ARBA" id="ARBA00004167"/>
    </source>
</evidence>
<evidence type="ECO:0000256" key="10">
    <source>
        <dbReference type="ARBA" id="ARBA00023033"/>
    </source>
</evidence>
<evidence type="ECO:0000256" key="6">
    <source>
        <dbReference type="ARBA" id="ARBA00022723"/>
    </source>
</evidence>
<dbReference type="STRING" id="3775.A0A1Q3C4F6"/>
<dbReference type="PROSITE" id="PS00086">
    <property type="entry name" value="CYTOCHROME_P450"/>
    <property type="match status" value="1"/>
</dbReference>
<evidence type="ECO:0000256" key="9">
    <source>
        <dbReference type="ARBA" id="ARBA00023004"/>
    </source>
</evidence>